<dbReference type="PRINTS" id="PR01008">
    <property type="entry name" value="FLGLRINGFLGH"/>
</dbReference>
<evidence type="ECO:0000313" key="9">
    <source>
        <dbReference type="Proteomes" id="UP000644699"/>
    </source>
</evidence>
<dbReference type="NCBIfam" id="NF001305">
    <property type="entry name" value="PRK00249.1-5"/>
    <property type="match status" value="1"/>
</dbReference>
<dbReference type="GO" id="GO:0071973">
    <property type="term" value="P:bacterial-type flagellum-dependent cell motility"/>
    <property type="evidence" value="ECO:0007669"/>
    <property type="project" value="InterPro"/>
</dbReference>
<keyword evidence="9" id="KW-1185">Reference proteome</keyword>
<keyword evidence="3 7" id="KW-0732">Signal</keyword>
<comment type="function">
    <text evidence="1 7">Assembles around the rod to form the L-ring and probably protects the motor/basal body from shearing forces during rotation.</text>
</comment>
<dbReference type="EMBL" id="BMIQ01000013">
    <property type="protein sequence ID" value="GGE23728.1"/>
    <property type="molecule type" value="Genomic_DNA"/>
</dbReference>
<evidence type="ECO:0000256" key="3">
    <source>
        <dbReference type="ARBA" id="ARBA00022729"/>
    </source>
</evidence>
<evidence type="ECO:0000256" key="7">
    <source>
        <dbReference type="HAMAP-Rule" id="MF_00415"/>
    </source>
</evidence>
<protein>
    <recommendedName>
        <fullName evidence="7">Flagellar L-ring protein</fullName>
    </recommendedName>
    <alternativeName>
        <fullName evidence="7">Basal body L-ring protein</fullName>
    </alternativeName>
</protein>
<keyword evidence="8" id="KW-0966">Cell projection</keyword>
<reference evidence="8" key="2">
    <citation type="submission" date="2020-09" db="EMBL/GenBank/DDBJ databases">
        <authorList>
            <person name="Sun Q."/>
            <person name="Zhou Y."/>
        </authorList>
    </citation>
    <scope>NUCLEOTIDE SEQUENCE</scope>
    <source>
        <strain evidence="8">CGMCC 1.15367</strain>
    </source>
</reference>
<dbReference type="AlphaFoldDB" id="A0A917A2Y6"/>
<gene>
    <name evidence="7 8" type="primary">flgH</name>
    <name evidence="8" type="ORF">GCM10011390_48930</name>
</gene>
<keyword evidence="7" id="KW-0449">Lipoprotein</keyword>
<evidence type="ECO:0000256" key="2">
    <source>
        <dbReference type="ARBA" id="ARBA00006929"/>
    </source>
</evidence>
<dbReference type="PANTHER" id="PTHR34933">
    <property type="entry name" value="FLAGELLAR L-RING PROTEIN"/>
    <property type="match status" value="1"/>
</dbReference>
<keyword evidence="8" id="KW-0969">Cilium</keyword>
<reference evidence="8" key="1">
    <citation type="journal article" date="2014" name="Int. J. Syst. Evol. Microbiol.">
        <title>Complete genome sequence of Corynebacterium casei LMG S-19264T (=DSM 44701T), isolated from a smear-ripened cheese.</title>
        <authorList>
            <consortium name="US DOE Joint Genome Institute (JGI-PGF)"/>
            <person name="Walter F."/>
            <person name="Albersmeier A."/>
            <person name="Kalinowski J."/>
            <person name="Ruckert C."/>
        </authorList>
    </citation>
    <scope>NUCLEOTIDE SEQUENCE</scope>
    <source>
        <strain evidence="8">CGMCC 1.15367</strain>
    </source>
</reference>
<evidence type="ECO:0000256" key="1">
    <source>
        <dbReference type="ARBA" id="ARBA00002591"/>
    </source>
</evidence>
<dbReference type="HAMAP" id="MF_00415">
    <property type="entry name" value="FlgH"/>
    <property type="match status" value="1"/>
</dbReference>
<accession>A0A917A2Y6</accession>
<dbReference type="PANTHER" id="PTHR34933:SF1">
    <property type="entry name" value="FLAGELLAR L-RING PROTEIN"/>
    <property type="match status" value="1"/>
</dbReference>
<dbReference type="GO" id="GO:0003774">
    <property type="term" value="F:cytoskeletal motor activity"/>
    <property type="evidence" value="ECO:0007669"/>
    <property type="project" value="InterPro"/>
</dbReference>
<evidence type="ECO:0000256" key="4">
    <source>
        <dbReference type="ARBA" id="ARBA00023136"/>
    </source>
</evidence>
<dbReference type="GO" id="GO:0009427">
    <property type="term" value="C:bacterial-type flagellum basal body, distal rod, L ring"/>
    <property type="evidence" value="ECO:0007669"/>
    <property type="project" value="InterPro"/>
</dbReference>
<proteinExistence type="inferred from homology"/>
<dbReference type="PROSITE" id="PS51257">
    <property type="entry name" value="PROKAR_LIPOPROTEIN"/>
    <property type="match status" value="1"/>
</dbReference>
<keyword evidence="4 7" id="KW-0472">Membrane</keyword>
<comment type="caution">
    <text evidence="8">The sequence shown here is derived from an EMBL/GenBank/DDBJ whole genome shotgun (WGS) entry which is preliminary data.</text>
</comment>
<dbReference type="Pfam" id="PF02107">
    <property type="entry name" value="FlgH"/>
    <property type="match status" value="1"/>
</dbReference>
<name>A0A917A2Y6_9HYPH</name>
<sequence length="235" mass="25188">MKKLALLALMGLAGCSTTKQDFLAAPVMTPPGAGFVQNPSMITPAAFPVEVTQIRKNSLWTDNNANLFRDARALHLGDIVTVRIEVKDQAEFDNNSKRSRESGVDIGADVNPTFNGKSFLGTLGGKIGLSGGTDTTGKGNIKRSEKIALSVAAVVTQILPNGNLYITGQQEMRVNFEVRVLSIAGVIRPGDILPNNTIPYDRIAEARISYGGRGRLSEVQQPGWGQQAIDVVAPW</sequence>
<keyword evidence="8" id="KW-0282">Flagellum</keyword>
<comment type="subunit">
    <text evidence="7">The basal body constitutes a major portion of the flagellar organelle and consists of four rings (L,P,S, and M) mounted on a central rod.</text>
</comment>
<evidence type="ECO:0000313" key="8">
    <source>
        <dbReference type="EMBL" id="GGE23728.1"/>
    </source>
</evidence>
<keyword evidence="5 7" id="KW-0975">Bacterial flagellum</keyword>
<dbReference type="Proteomes" id="UP000644699">
    <property type="component" value="Unassembled WGS sequence"/>
</dbReference>
<dbReference type="GO" id="GO:0009279">
    <property type="term" value="C:cell outer membrane"/>
    <property type="evidence" value="ECO:0007669"/>
    <property type="project" value="UniProtKB-SubCell"/>
</dbReference>
<organism evidence="8 9">
    <name type="scientific">Aureimonas endophytica</name>
    <dbReference type="NCBI Taxonomy" id="2027858"/>
    <lineage>
        <taxon>Bacteria</taxon>
        <taxon>Pseudomonadati</taxon>
        <taxon>Pseudomonadota</taxon>
        <taxon>Alphaproteobacteria</taxon>
        <taxon>Hyphomicrobiales</taxon>
        <taxon>Aurantimonadaceae</taxon>
        <taxon>Aureimonas</taxon>
    </lineage>
</organism>
<comment type="similarity">
    <text evidence="2 7">Belongs to the FlgH family.</text>
</comment>
<dbReference type="InterPro" id="IPR000527">
    <property type="entry name" value="Flag_Lring"/>
</dbReference>
<evidence type="ECO:0000256" key="5">
    <source>
        <dbReference type="ARBA" id="ARBA00023143"/>
    </source>
</evidence>
<comment type="subcellular location">
    <subcellularLocation>
        <location evidence="7">Cell outer membrane</location>
        <topology evidence="7">Lipid-anchor</topology>
    </subcellularLocation>
    <subcellularLocation>
        <location evidence="7">Bacterial flagellum basal body</location>
    </subcellularLocation>
</comment>
<evidence type="ECO:0000256" key="6">
    <source>
        <dbReference type="ARBA" id="ARBA00023237"/>
    </source>
</evidence>
<keyword evidence="6 7" id="KW-0998">Cell outer membrane</keyword>